<evidence type="ECO:0000313" key="3">
    <source>
        <dbReference type="Proteomes" id="UP000058925"/>
    </source>
</evidence>
<dbReference type="RefSeq" id="WP_196817125.1">
    <property type="nucleotide sequence ID" value="NZ_CP012850.1"/>
</dbReference>
<dbReference type="AlphaFoldDB" id="A0A654LTA8"/>
<proteinExistence type="predicted"/>
<feature type="region of interest" description="Disordered" evidence="1">
    <location>
        <begin position="1"/>
        <end position="21"/>
    </location>
</feature>
<reference evidence="3" key="1">
    <citation type="submission" date="2015-10" db="EMBL/GenBank/DDBJ databases">
        <title>Niche specialization of a soil ammonia-oxidizing archaeon, Candidatus Nitrosocosmicus oleophilus.</title>
        <authorList>
            <person name="Jung M.-Y."/>
            <person name="Rhee S.-K."/>
        </authorList>
    </citation>
    <scope>NUCLEOTIDE SEQUENCE [LARGE SCALE GENOMIC DNA]</scope>
    <source>
        <strain evidence="3">MY3</strain>
    </source>
</reference>
<gene>
    <name evidence="2" type="ORF">NMY3_00261</name>
</gene>
<dbReference type="GeneID" id="60420452"/>
<organism evidence="2 3">
    <name type="scientific">Candidatus Nitrosocosmicus oleophilus</name>
    <dbReference type="NCBI Taxonomy" id="1353260"/>
    <lineage>
        <taxon>Archaea</taxon>
        <taxon>Nitrososphaerota</taxon>
        <taxon>Nitrososphaeria</taxon>
        <taxon>Nitrososphaerales</taxon>
        <taxon>Nitrososphaeraceae</taxon>
        <taxon>Candidatus Nitrosocosmicus</taxon>
    </lineage>
</organism>
<protein>
    <submittedName>
        <fullName evidence="2">Uncharacterized protein</fullName>
    </submittedName>
</protein>
<name>A0A654LTA8_9ARCH</name>
<dbReference type="KEGG" id="taa:NMY3_00261"/>
<dbReference type="Proteomes" id="UP000058925">
    <property type="component" value="Chromosome"/>
</dbReference>
<sequence>MPIRGNSNNKTKTTTRKTRRDKKPRIDLLDFIDDNIGISKIVSIKLNSFIQENLMFSKLFCIKLTGGLGGRVEFISYHYYYRDHVVWGAWGYDSGLNRI</sequence>
<keyword evidence="3" id="KW-1185">Reference proteome</keyword>
<accession>A0A654LTA8</accession>
<evidence type="ECO:0000313" key="2">
    <source>
        <dbReference type="EMBL" id="ALI34475.1"/>
    </source>
</evidence>
<evidence type="ECO:0000256" key="1">
    <source>
        <dbReference type="SAM" id="MobiDB-lite"/>
    </source>
</evidence>
<dbReference type="EMBL" id="CP012850">
    <property type="protein sequence ID" value="ALI34475.1"/>
    <property type="molecule type" value="Genomic_DNA"/>
</dbReference>